<gene>
    <name evidence="2" type="ORF">FHS03_003704</name>
</gene>
<dbReference type="AlphaFoldDB" id="A0A7W5FVC3"/>
<keyword evidence="3" id="KW-1185">Reference proteome</keyword>
<reference evidence="2 3" key="1">
    <citation type="submission" date="2020-08" db="EMBL/GenBank/DDBJ databases">
        <title>Genomic Encyclopedia of Type Strains, Phase III (KMG-III): the genomes of soil and plant-associated and newly described type strains.</title>
        <authorList>
            <person name="Whitman W."/>
        </authorList>
    </citation>
    <scope>NUCLEOTIDE SEQUENCE [LARGE SCALE GENOMIC DNA]</scope>
    <source>
        <strain evidence="2 3">CECT 8897</strain>
    </source>
</reference>
<keyword evidence="1" id="KW-0732">Signal</keyword>
<comment type="caution">
    <text evidence="2">The sequence shown here is derived from an EMBL/GenBank/DDBJ whole genome shotgun (WGS) entry which is preliminary data.</text>
</comment>
<dbReference type="Gene3D" id="3.40.50.1820">
    <property type="entry name" value="alpha/beta hydrolase"/>
    <property type="match status" value="2"/>
</dbReference>
<sequence>MKLSSSLAASAILLAAAPWVHASPPLPALGADQNATSVSGLSSGAFMAVQYQVAYSNSVVGAGVVAGGPYYCAANGFLAYAAICMGQVPFVPPNPALMASAARSFADAGQIDPLTGLNKARIYVFSGTRDTVVYQQAVNATVSFFKQVGVDKSNVQYVNNVPAGHALLTPSFGNPCADNAAPYISHCTVQQQAYDQAGAIFNHIYGNARPPASNLSGQIIKFNQREFAKADSGMAEDAFAYVPKACSGSGNACKVHVAFHGCLQSAESVQDDFYGKTSYNAWADTNNIIVLYPQVNKSDIPFNPNGCWDWFGYTDSNYALKSGQQMVAVNAMVKRLTAAPTSVQAAAVTDGVSR</sequence>
<accession>A0A7W5FVC3</accession>
<name>A0A7W5FVC3_9BURK</name>
<dbReference type="InterPro" id="IPR029058">
    <property type="entry name" value="AB_hydrolase_fold"/>
</dbReference>
<proteinExistence type="predicted"/>
<dbReference type="PANTHER" id="PTHR42972">
    <property type="entry name" value="TOL-PAL SYSTEM PROTEIN TOLB"/>
    <property type="match status" value="1"/>
</dbReference>
<dbReference type="SUPFAM" id="SSF53474">
    <property type="entry name" value="alpha/beta-Hydrolases"/>
    <property type="match status" value="1"/>
</dbReference>
<evidence type="ECO:0000256" key="1">
    <source>
        <dbReference type="SAM" id="SignalP"/>
    </source>
</evidence>
<evidence type="ECO:0000313" key="2">
    <source>
        <dbReference type="EMBL" id="MBB3120637.1"/>
    </source>
</evidence>
<dbReference type="PANTHER" id="PTHR42972:SF8">
    <property type="entry name" value="POLYHYDROXYBUTYRATE DEPOLYMERASE"/>
    <property type="match status" value="1"/>
</dbReference>
<dbReference type="RefSeq" id="WP_183442401.1">
    <property type="nucleotide sequence ID" value="NZ_JACHXD010000010.1"/>
</dbReference>
<dbReference type="Proteomes" id="UP000541535">
    <property type="component" value="Unassembled WGS sequence"/>
</dbReference>
<evidence type="ECO:0000313" key="3">
    <source>
        <dbReference type="Proteomes" id="UP000541535"/>
    </source>
</evidence>
<feature type="signal peptide" evidence="1">
    <location>
        <begin position="1"/>
        <end position="22"/>
    </location>
</feature>
<dbReference type="EMBL" id="JACHXD010000010">
    <property type="protein sequence ID" value="MBB3120637.1"/>
    <property type="molecule type" value="Genomic_DNA"/>
</dbReference>
<feature type="chain" id="PRO_5031413362" evidence="1">
    <location>
        <begin position="23"/>
        <end position="354"/>
    </location>
</feature>
<protein>
    <submittedName>
        <fullName evidence="2">Poly(3-hydroxybutyrate) depolymerase</fullName>
    </submittedName>
</protein>
<organism evidence="2 3">
    <name type="scientific">Pseudoduganella violacea</name>
    <dbReference type="NCBI Taxonomy" id="1715466"/>
    <lineage>
        <taxon>Bacteria</taxon>
        <taxon>Pseudomonadati</taxon>
        <taxon>Pseudomonadota</taxon>
        <taxon>Betaproteobacteria</taxon>
        <taxon>Burkholderiales</taxon>
        <taxon>Oxalobacteraceae</taxon>
        <taxon>Telluria group</taxon>
        <taxon>Pseudoduganella</taxon>
    </lineage>
</organism>